<keyword evidence="5 6" id="KW-0472">Membrane</keyword>
<dbReference type="InterPro" id="IPR052983">
    <property type="entry name" value="MFS_Riboflavin_Transporter"/>
</dbReference>
<feature type="transmembrane region" description="Helical" evidence="6">
    <location>
        <begin position="321"/>
        <end position="346"/>
    </location>
</feature>
<dbReference type="InterPro" id="IPR011701">
    <property type="entry name" value="MFS"/>
</dbReference>
<evidence type="ECO:0000313" key="8">
    <source>
        <dbReference type="EMBL" id="SDM25291.1"/>
    </source>
</evidence>
<accession>A0A1G9RQ28</accession>
<dbReference type="AlphaFoldDB" id="A0A1G9RQ28"/>
<feature type="transmembrane region" description="Helical" evidence="6">
    <location>
        <begin position="23"/>
        <end position="43"/>
    </location>
</feature>
<organism evidence="8 9">
    <name type="scientific">Megasphaera paucivorans</name>
    <dbReference type="NCBI Taxonomy" id="349095"/>
    <lineage>
        <taxon>Bacteria</taxon>
        <taxon>Bacillati</taxon>
        <taxon>Bacillota</taxon>
        <taxon>Negativicutes</taxon>
        <taxon>Veillonellales</taxon>
        <taxon>Veillonellaceae</taxon>
        <taxon>Megasphaera</taxon>
    </lineage>
</organism>
<feature type="domain" description="Major facilitator superfamily (MFS) profile" evidence="7">
    <location>
        <begin position="24"/>
        <end position="411"/>
    </location>
</feature>
<dbReference type="CDD" id="cd17353">
    <property type="entry name" value="MFS_OFA_like"/>
    <property type="match status" value="1"/>
</dbReference>
<dbReference type="EMBL" id="FNHQ01000003">
    <property type="protein sequence ID" value="SDM25291.1"/>
    <property type="molecule type" value="Genomic_DNA"/>
</dbReference>
<keyword evidence="3 6" id="KW-0812">Transmembrane</keyword>
<feature type="transmembrane region" description="Helical" evidence="6">
    <location>
        <begin position="180"/>
        <end position="200"/>
    </location>
</feature>
<feature type="transmembrane region" description="Helical" evidence="6">
    <location>
        <begin position="232"/>
        <end position="251"/>
    </location>
</feature>
<dbReference type="GO" id="GO:0005886">
    <property type="term" value="C:plasma membrane"/>
    <property type="evidence" value="ECO:0007669"/>
    <property type="project" value="UniProtKB-SubCell"/>
</dbReference>
<dbReference type="PROSITE" id="PS50850">
    <property type="entry name" value="MFS"/>
    <property type="match status" value="1"/>
</dbReference>
<name>A0A1G9RQ28_9FIRM</name>
<evidence type="ECO:0000256" key="5">
    <source>
        <dbReference type="ARBA" id="ARBA00023136"/>
    </source>
</evidence>
<dbReference type="PANTHER" id="PTHR43385">
    <property type="entry name" value="RIBOFLAVIN TRANSPORTER RIBJ"/>
    <property type="match status" value="1"/>
</dbReference>
<feature type="transmembrane region" description="Helical" evidence="6">
    <location>
        <begin position="90"/>
        <end position="110"/>
    </location>
</feature>
<feature type="transmembrane region" description="Helical" evidence="6">
    <location>
        <begin position="63"/>
        <end position="83"/>
    </location>
</feature>
<dbReference type="InterPro" id="IPR020846">
    <property type="entry name" value="MFS_dom"/>
</dbReference>
<dbReference type="Pfam" id="PF07690">
    <property type="entry name" value="MFS_1"/>
    <property type="match status" value="1"/>
</dbReference>
<evidence type="ECO:0000256" key="1">
    <source>
        <dbReference type="ARBA" id="ARBA00004651"/>
    </source>
</evidence>
<dbReference type="NCBIfam" id="TIGR04259">
    <property type="entry name" value="oxa_formateAnti"/>
    <property type="match status" value="1"/>
</dbReference>
<dbReference type="Proteomes" id="UP000199309">
    <property type="component" value="Unassembled WGS sequence"/>
</dbReference>
<feature type="transmembrane region" description="Helical" evidence="6">
    <location>
        <begin position="116"/>
        <end position="138"/>
    </location>
</feature>
<evidence type="ECO:0000259" key="7">
    <source>
        <dbReference type="PROSITE" id="PS50850"/>
    </source>
</evidence>
<dbReference type="InterPro" id="IPR036259">
    <property type="entry name" value="MFS_trans_sf"/>
</dbReference>
<keyword evidence="9" id="KW-1185">Reference proteome</keyword>
<proteinExistence type="predicted"/>
<dbReference type="OrthoDB" id="9793415at2"/>
<dbReference type="PANTHER" id="PTHR43385:SF1">
    <property type="entry name" value="RIBOFLAVIN TRANSPORTER RIBJ"/>
    <property type="match status" value="1"/>
</dbReference>
<feature type="transmembrane region" description="Helical" evidence="6">
    <location>
        <begin position="297"/>
        <end position="315"/>
    </location>
</feature>
<dbReference type="SUPFAM" id="SSF103473">
    <property type="entry name" value="MFS general substrate transporter"/>
    <property type="match status" value="1"/>
</dbReference>
<dbReference type="RefSeq" id="WP_091647923.1">
    <property type="nucleotide sequence ID" value="NZ_FNHQ01000003.1"/>
</dbReference>
<comment type="subcellular location">
    <subcellularLocation>
        <location evidence="1">Cell membrane</location>
        <topology evidence="1">Multi-pass membrane protein</topology>
    </subcellularLocation>
</comment>
<sequence>MSDIYKIKAENLKAYGPVIGNRWFQLIVALVSMVMIANLQYAWTLFAIPVAKNVGSTLSIVQYAFTIYVIMQTFSQPVAGYLFDRMGQSGMFALAGIFVGVGWGMMGQAHSVASLYFFYALAGAGAGIVYGGSVSAAVRWFPDRRGFCSGLVVAGYGMGCMPFIPWISGMLELGDIGIPFMRLGILQGVVLIIASFLLRYPINSKAPAKQDTSVDPEKIGFKPSEMVKTPHFWLIWSMFFGITVGGLIVTANTTPFGKEMGIATTYIMLAVTLNSFANGISRIFWGWISDKVGRYKTMNISFGLNAVFLFLLPFLGGHSSVVYVTCLAGIMFTFGEAFSLFPAVNADLFGTTYSASNYGILNSAKGTASLFGGGLGVLLASSFGWSIVFAAAALLSLYASVMSVVLPRLTKPKKKISNSHFNKAVPSLR</sequence>
<evidence type="ECO:0000256" key="2">
    <source>
        <dbReference type="ARBA" id="ARBA00022448"/>
    </source>
</evidence>
<dbReference type="InterPro" id="IPR026355">
    <property type="entry name" value="Oxa/Form_antiport"/>
</dbReference>
<keyword evidence="2" id="KW-0813">Transport</keyword>
<evidence type="ECO:0000256" key="6">
    <source>
        <dbReference type="SAM" id="Phobius"/>
    </source>
</evidence>
<reference evidence="8 9" key="1">
    <citation type="submission" date="2016-10" db="EMBL/GenBank/DDBJ databases">
        <authorList>
            <person name="de Groot N.N."/>
        </authorList>
    </citation>
    <scope>NUCLEOTIDE SEQUENCE [LARGE SCALE GENOMIC DNA]</scope>
    <source>
        <strain evidence="8 9">DSM 16981</strain>
    </source>
</reference>
<feature type="transmembrane region" description="Helical" evidence="6">
    <location>
        <begin position="358"/>
        <end position="379"/>
    </location>
</feature>
<protein>
    <submittedName>
        <fullName evidence="8">MFS transporter, OFA family, oxalate/formate antiporter</fullName>
    </submittedName>
</protein>
<feature type="transmembrane region" description="Helical" evidence="6">
    <location>
        <begin position="263"/>
        <end position="285"/>
    </location>
</feature>
<feature type="transmembrane region" description="Helical" evidence="6">
    <location>
        <begin position="150"/>
        <end position="168"/>
    </location>
</feature>
<dbReference type="Gene3D" id="1.20.1250.20">
    <property type="entry name" value="MFS general substrate transporter like domains"/>
    <property type="match status" value="2"/>
</dbReference>
<keyword evidence="4 6" id="KW-1133">Transmembrane helix</keyword>
<dbReference type="GO" id="GO:0019531">
    <property type="term" value="F:oxalate transmembrane transporter activity"/>
    <property type="evidence" value="ECO:0007669"/>
    <property type="project" value="InterPro"/>
</dbReference>
<dbReference type="STRING" id="349095.SAMN05660299_00533"/>
<feature type="transmembrane region" description="Helical" evidence="6">
    <location>
        <begin position="385"/>
        <end position="406"/>
    </location>
</feature>
<evidence type="ECO:0000313" key="9">
    <source>
        <dbReference type="Proteomes" id="UP000199309"/>
    </source>
</evidence>
<evidence type="ECO:0000256" key="4">
    <source>
        <dbReference type="ARBA" id="ARBA00022989"/>
    </source>
</evidence>
<gene>
    <name evidence="8" type="ORF">SAMN05660299_00533</name>
</gene>
<evidence type="ECO:0000256" key="3">
    <source>
        <dbReference type="ARBA" id="ARBA00022692"/>
    </source>
</evidence>